<evidence type="ECO:0000313" key="2">
    <source>
        <dbReference type="EMBL" id="KAJ8947231.1"/>
    </source>
</evidence>
<evidence type="ECO:0000256" key="1">
    <source>
        <dbReference type="SAM" id="MobiDB-lite"/>
    </source>
</evidence>
<dbReference type="Proteomes" id="UP001162162">
    <property type="component" value="Unassembled WGS sequence"/>
</dbReference>
<proteinExistence type="predicted"/>
<protein>
    <submittedName>
        <fullName evidence="2">Uncharacterized protein</fullName>
    </submittedName>
</protein>
<reference evidence="2" key="1">
    <citation type="journal article" date="2023" name="Insect Mol. Biol.">
        <title>Genome sequencing provides insights into the evolution of gene families encoding plant cell wall-degrading enzymes in longhorned beetles.</title>
        <authorList>
            <person name="Shin N.R."/>
            <person name="Okamura Y."/>
            <person name="Kirsch R."/>
            <person name="Pauchet Y."/>
        </authorList>
    </citation>
    <scope>NUCLEOTIDE SEQUENCE</scope>
    <source>
        <strain evidence="2">AMC_N1</strain>
    </source>
</reference>
<keyword evidence="3" id="KW-1185">Reference proteome</keyword>
<name>A0AAV8Y7S7_9CUCU</name>
<evidence type="ECO:0000313" key="3">
    <source>
        <dbReference type="Proteomes" id="UP001162162"/>
    </source>
</evidence>
<organism evidence="2 3">
    <name type="scientific">Aromia moschata</name>
    <dbReference type="NCBI Taxonomy" id="1265417"/>
    <lineage>
        <taxon>Eukaryota</taxon>
        <taxon>Metazoa</taxon>
        <taxon>Ecdysozoa</taxon>
        <taxon>Arthropoda</taxon>
        <taxon>Hexapoda</taxon>
        <taxon>Insecta</taxon>
        <taxon>Pterygota</taxon>
        <taxon>Neoptera</taxon>
        <taxon>Endopterygota</taxon>
        <taxon>Coleoptera</taxon>
        <taxon>Polyphaga</taxon>
        <taxon>Cucujiformia</taxon>
        <taxon>Chrysomeloidea</taxon>
        <taxon>Cerambycidae</taxon>
        <taxon>Cerambycinae</taxon>
        <taxon>Callichromatini</taxon>
        <taxon>Aromia</taxon>
    </lineage>
</organism>
<accession>A0AAV8Y7S7</accession>
<dbReference type="AlphaFoldDB" id="A0AAV8Y7S7"/>
<gene>
    <name evidence="2" type="ORF">NQ318_001518</name>
</gene>
<dbReference type="EMBL" id="JAPWTK010000167">
    <property type="protein sequence ID" value="KAJ8947231.1"/>
    <property type="molecule type" value="Genomic_DNA"/>
</dbReference>
<feature type="region of interest" description="Disordered" evidence="1">
    <location>
        <begin position="1"/>
        <end position="24"/>
    </location>
</feature>
<comment type="caution">
    <text evidence="2">The sequence shown here is derived from an EMBL/GenBank/DDBJ whole genome shotgun (WGS) entry which is preliminary data.</text>
</comment>
<sequence length="73" mass="8334">MRWSRNSEKIENNFGRNEAPSAPGVRKLLRKVRETGMLRDNRSHPRARPVRTAEIIAAVAQNPSHIVFGYGHK</sequence>
<feature type="compositionally biased region" description="Basic and acidic residues" evidence="1">
    <location>
        <begin position="1"/>
        <end position="11"/>
    </location>
</feature>